<dbReference type="GO" id="GO:0006260">
    <property type="term" value="P:DNA replication"/>
    <property type="evidence" value="ECO:0007669"/>
    <property type="project" value="TreeGrafter"/>
</dbReference>
<dbReference type="Gene3D" id="2.30.30.30">
    <property type="match status" value="1"/>
</dbReference>
<feature type="compositionally biased region" description="Polar residues" evidence="2">
    <location>
        <begin position="269"/>
        <end position="283"/>
    </location>
</feature>
<dbReference type="InterPro" id="IPR037321">
    <property type="entry name" value="KIN17-like"/>
</dbReference>
<dbReference type="InterPro" id="IPR038254">
    <property type="entry name" value="KIN17_WH-like_sf"/>
</dbReference>
<evidence type="ECO:0000313" key="4">
    <source>
        <dbReference type="EMBL" id="KAG2373115.1"/>
    </source>
</evidence>
<dbReference type="Gene3D" id="1.10.10.2030">
    <property type="entry name" value="DNA/RNA-binding protein Kin17, conserved domain"/>
    <property type="match status" value="1"/>
</dbReference>
<dbReference type="Pfam" id="PF10357">
    <property type="entry name" value="WH_KIN17"/>
    <property type="match status" value="1"/>
</dbReference>
<dbReference type="InterPro" id="IPR013087">
    <property type="entry name" value="Znf_C2H2_type"/>
</dbReference>
<protein>
    <recommendedName>
        <fullName evidence="3">C2H2-type domain-containing protein</fullName>
    </recommendedName>
</protein>
<reference evidence="4 5" key="1">
    <citation type="journal article" date="2018" name="BMC Genomics">
        <title>The genome of Naegleria lovaniensis, the basis for a comparative approach to unravel pathogenicity factors of the human pathogenic amoeba N. fowleri.</title>
        <authorList>
            <person name="Liechti N."/>
            <person name="Schurch N."/>
            <person name="Bruggmann R."/>
            <person name="Wittwer M."/>
        </authorList>
    </citation>
    <scope>NUCLEOTIDE SEQUENCE [LARGE SCALE GENOMIC DNA]</scope>
    <source>
        <strain evidence="4 5">ATCC 30569</strain>
    </source>
</reference>
<feature type="compositionally biased region" description="Polar residues" evidence="2">
    <location>
        <begin position="242"/>
        <end position="254"/>
    </location>
</feature>
<evidence type="ECO:0000259" key="3">
    <source>
        <dbReference type="PROSITE" id="PS00028"/>
    </source>
</evidence>
<proteinExistence type="inferred from homology"/>
<feature type="compositionally biased region" description="Low complexity" evidence="2">
    <location>
        <begin position="222"/>
        <end position="234"/>
    </location>
</feature>
<sequence>MSEAANPYKQAAKAIKAKGLLKLKFYCQMCQKQCRDAAGFKAHTLSESHHRQMQVFRANPSRFINQFSEEFKKGFLDILRTRHAKKKVQALKVYNEYINDRHHVHMNSTRWTTLSSFVKYLGKIGVCYVEYDEEKDTWLIQYLGETNTYNPSGASSSNTENDEVLDEKRKFELYERQFQALKELEEQADQIIKEGDDTEQHVTSSSETKQHKKPSFSGFALTSKKSSSQTTSDNSVKEDDTNCNAAKRNSSAIQEQVPIDRDESEYQNESEITASDNNIQSSMEPAKKKKKTRTDDNEDDTGLSSGWLKTGIVVKIIDEASEFYNKKGLVIKTLKKKRQAQVELLDNPGQIIEVYQDNLQTVIPKIGGKVTVLKHETMRGKTATLLAVDFDKGCATVQLDGVLGENQLVLNYDEFSKLF</sequence>
<gene>
    <name evidence="4" type="ORF">C9374_012847</name>
</gene>
<comment type="similarity">
    <text evidence="1">Belongs to the KIN17 family.</text>
</comment>
<dbReference type="AlphaFoldDB" id="A0AA88KBJ4"/>
<dbReference type="SMART" id="SM01253">
    <property type="entry name" value="Kin17_mid"/>
    <property type="match status" value="1"/>
</dbReference>
<dbReference type="Pfam" id="PF25095">
    <property type="entry name" value="C2H2-zf_KIN17"/>
    <property type="match status" value="1"/>
</dbReference>
<evidence type="ECO:0000256" key="1">
    <source>
        <dbReference type="ARBA" id="ARBA00008517"/>
    </source>
</evidence>
<organism evidence="4 5">
    <name type="scientific">Naegleria lovaniensis</name>
    <name type="common">Amoeba</name>
    <dbReference type="NCBI Taxonomy" id="51637"/>
    <lineage>
        <taxon>Eukaryota</taxon>
        <taxon>Discoba</taxon>
        <taxon>Heterolobosea</taxon>
        <taxon>Tetramitia</taxon>
        <taxon>Eutetramitia</taxon>
        <taxon>Vahlkampfiidae</taxon>
        <taxon>Naegleria</taxon>
    </lineage>
</organism>
<name>A0AA88KBJ4_NAELO</name>
<comment type="caution">
    <text evidence="4">The sequence shown here is derived from an EMBL/GenBank/DDBJ whole genome shotgun (WGS) entry which is preliminary data.</text>
</comment>
<dbReference type="GeneID" id="68105301"/>
<dbReference type="EMBL" id="PYSW02000060">
    <property type="protein sequence ID" value="KAG2373115.1"/>
    <property type="molecule type" value="Genomic_DNA"/>
</dbReference>
<dbReference type="PANTHER" id="PTHR12805">
    <property type="entry name" value="KIN17 KIN, ANTIGENIC DETERMINANT OF RECA PROTEIN HOMOLOG"/>
    <property type="match status" value="1"/>
</dbReference>
<dbReference type="InterPro" id="IPR014722">
    <property type="entry name" value="Rib_uL2_dom2"/>
</dbReference>
<feature type="region of interest" description="Disordered" evidence="2">
    <location>
        <begin position="196"/>
        <end position="302"/>
    </location>
</feature>
<dbReference type="Gene3D" id="2.30.30.140">
    <property type="match status" value="1"/>
</dbReference>
<dbReference type="InterPro" id="IPR019447">
    <property type="entry name" value="DNA/RNA-bd_Kin17_WH-like_dom"/>
</dbReference>
<accession>A0AA88KBJ4</accession>
<keyword evidence="5" id="KW-1185">Reference proteome</keyword>
<dbReference type="GO" id="GO:0003690">
    <property type="term" value="F:double-stranded DNA binding"/>
    <property type="evidence" value="ECO:0007669"/>
    <property type="project" value="TreeGrafter"/>
</dbReference>
<evidence type="ECO:0000256" key="2">
    <source>
        <dbReference type="SAM" id="MobiDB-lite"/>
    </source>
</evidence>
<evidence type="ECO:0000313" key="5">
    <source>
        <dbReference type="Proteomes" id="UP000816034"/>
    </source>
</evidence>
<dbReference type="PANTHER" id="PTHR12805:SF0">
    <property type="entry name" value="DNA_RNA-BINDING PROTEIN KIN17"/>
    <property type="match status" value="1"/>
</dbReference>
<dbReference type="GO" id="GO:0006974">
    <property type="term" value="P:DNA damage response"/>
    <property type="evidence" value="ECO:0007669"/>
    <property type="project" value="TreeGrafter"/>
</dbReference>
<dbReference type="GO" id="GO:0005634">
    <property type="term" value="C:nucleus"/>
    <property type="evidence" value="ECO:0007669"/>
    <property type="project" value="TreeGrafter"/>
</dbReference>
<feature type="domain" description="C2H2-type" evidence="3">
    <location>
        <begin position="27"/>
        <end position="49"/>
    </location>
</feature>
<dbReference type="InterPro" id="IPR036236">
    <property type="entry name" value="Znf_C2H2_sf"/>
</dbReference>
<dbReference type="InterPro" id="IPR041330">
    <property type="entry name" value="KN17_SH3"/>
</dbReference>
<dbReference type="Pfam" id="PF18131">
    <property type="entry name" value="KN17_SH3"/>
    <property type="match status" value="1"/>
</dbReference>
<dbReference type="SUPFAM" id="SSF57667">
    <property type="entry name" value="beta-beta-alpha zinc fingers"/>
    <property type="match status" value="1"/>
</dbReference>
<dbReference type="InterPro" id="IPR056767">
    <property type="entry name" value="C2H2-Znf_KIN17"/>
</dbReference>
<dbReference type="Proteomes" id="UP000816034">
    <property type="component" value="Unassembled WGS sequence"/>
</dbReference>
<dbReference type="PROSITE" id="PS00028">
    <property type="entry name" value="ZINC_FINGER_C2H2_1"/>
    <property type="match status" value="1"/>
</dbReference>
<dbReference type="RefSeq" id="XP_044542289.1">
    <property type="nucleotide sequence ID" value="XM_044688658.1"/>
</dbReference>